<dbReference type="EMBL" id="JBHSLV010000020">
    <property type="protein sequence ID" value="MFC5393450.1"/>
    <property type="molecule type" value="Genomic_DNA"/>
</dbReference>
<keyword evidence="1" id="KW-0472">Membrane</keyword>
<evidence type="ECO:0000256" key="1">
    <source>
        <dbReference type="SAM" id="Phobius"/>
    </source>
</evidence>
<feature type="domain" description="EamA" evidence="2">
    <location>
        <begin position="18"/>
        <end position="149"/>
    </location>
</feature>
<name>A0ABW0H9Y3_9HYPH</name>
<evidence type="ECO:0000313" key="3">
    <source>
        <dbReference type="EMBL" id="MFC5393450.1"/>
    </source>
</evidence>
<feature type="transmembrane region" description="Helical" evidence="1">
    <location>
        <begin position="189"/>
        <end position="209"/>
    </location>
</feature>
<feature type="transmembrane region" description="Helical" evidence="1">
    <location>
        <begin position="45"/>
        <end position="64"/>
    </location>
</feature>
<dbReference type="PANTHER" id="PTHR22911">
    <property type="entry name" value="ACYL-MALONYL CONDENSING ENZYME-RELATED"/>
    <property type="match status" value="1"/>
</dbReference>
<protein>
    <submittedName>
        <fullName evidence="3">DMT family transporter</fullName>
    </submittedName>
</protein>
<feature type="transmembrane region" description="Helical" evidence="1">
    <location>
        <begin position="272"/>
        <end position="290"/>
    </location>
</feature>
<accession>A0ABW0H9Y3</accession>
<feature type="transmembrane region" description="Helical" evidence="1">
    <location>
        <begin position="244"/>
        <end position="266"/>
    </location>
</feature>
<feature type="domain" description="EamA" evidence="2">
    <location>
        <begin position="159"/>
        <end position="285"/>
    </location>
</feature>
<dbReference type="PANTHER" id="PTHR22911:SF103">
    <property type="entry name" value="BLR2811 PROTEIN"/>
    <property type="match status" value="1"/>
</dbReference>
<feature type="transmembrane region" description="Helical" evidence="1">
    <location>
        <begin position="215"/>
        <end position="237"/>
    </location>
</feature>
<feature type="transmembrane region" description="Helical" evidence="1">
    <location>
        <begin position="16"/>
        <end position="39"/>
    </location>
</feature>
<evidence type="ECO:0000259" key="2">
    <source>
        <dbReference type="Pfam" id="PF00892"/>
    </source>
</evidence>
<dbReference type="InterPro" id="IPR000620">
    <property type="entry name" value="EamA_dom"/>
</dbReference>
<dbReference type="Pfam" id="PF00892">
    <property type="entry name" value="EamA"/>
    <property type="match status" value="2"/>
</dbReference>
<dbReference type="InterPro" id="IPR037185">
    <property type="entry name" value="EmrE-like"/>
</dbReference>
<keyword evidence="1" id="KW-0812">Transmembrane</keyword>
<organism evidence="3 4">
    <name type="scientific">Bosea vestrisii</name>
    <dbReference type="NCBI Taxonomy" id="151416"/>
    <lineage>
        <taxon>Bacteria</taxon>
        <taxon>Pseudomonadati</taxon>
        <taxon>Pseudomonadota</taxon>
        <taxon>Alphaproteobacteria</taxon>
        <taxon>Hyphomicrobiales</taxon>
        <taxon>Boseaceae</taxon>
        <taxon>Bosea</taxon>
    </lineage>
</organism>
<comment type="caution">
    <text evidence="3">The sequence shown here is derived from an EMBL/GenBank/DDBJ whole genome shotgun (WGS) entry which is preliminary data.</text>
</comment>
<evidence type="ECO:0000313" key="4">
    <source>
        <dbReference type="Proteomes" id="UP001596104"/>
    </source>
</evidence>
<feature type="transmembrane region" description="Helical" evidence="1">
    <location>
        <begin position="108"/>
        <end position="127"/>
    </location>
</feature>
<gene>
    <name evidence="3" type="ORF">ACFPPC_12445</name>
</gene>
<dbReference type="Proteomes" id="UP001596104">
    <property type="component" value="Unassembled WGS sequence"/>
</dbReference>
<feature type="transmembrane region" description="Helical" evidence="1">
    <location>
        <begin position="159"/>
        <end position="177"/>
    </location>
</feature>
<dbReference type="RefSeq" id="WP_377008432.1">
    <property type="nucleotide sequence ID" value="NZ_JBHSLV010000020.1"/>
</dbReference>
<keyword evidence="1" id="KW-1133">Transmembrane helix</keyword>
<proteinExistence type="predicted"/>
<feature type="transmembrane region" description="Helical" evidence="1">
    <location>
        <begin position="134"/>
        <end position="153"/>
    </location>
</feature>
<reference evidence="4" key="1">
    <citation type="journal article" date="2019" name="Int. J. Syst. Evol. Microbiol.">
        <title>The Global Catalogue of Microorganisms (GCM) 10K type strain sequencing project: providing services to taxonomists for standard genome sequencing and annotation.</title>
        <authorList>
            <consortium name="The Broad Institute Genomics Platform"/>
            <consortium name="The Broad Institute Genome Sequencing Center for Infectious Disease"/>
            <person name="Wu L."/>
            <person name="Ma J."/>
        </authorList>
    </citation>
    <scope>NUCLEOTIDE SEQUENCE [LARGE SCALE GENOMIC DNA]</scope>
    <source>
        <strain evidence="4">CGMCC 1.16326</strain>
    </source>
</reference>
<dbReference type="SUPFAM" id="SSF103481">
    <property type="entry name" value="Multidrug resistance efflux transporter EmrE"/>
    <property type="match status" value="2"/>
</dbReference>
<sequence length="305" mass="33290">MSAAPAPLPDTRRTRLTAIALMSGAIVCFSLLDTCAKWLGSTMHPMQVVLARYVISVALVSLLLNPWSHPGITRTKRPWLQGFRSLLLLGSTALNFVALQYLQLAETVSIMFAAPLLVALLAGPLLGEWAGPRRLIAIGVGFLGVLVVTRPGLGGLHPAALLSVCGCFCYAFYALSTRMLASSDSPQTTMFYSGIGGVVIMLPLLPLYWSWPTDWQSWLLMCGTGFFGAVGHWLLILAHQRAPATILAPFIYSQIVWMILLGWFVFGQIPDRFTFIGAAIVIASGLYLLYRERVRHVPEGSARLD</sequence>
<keyword evidence="4" id="KW-1185">Reference proteome</keyword>
<feature type="transmembrane region" description="Helical" evidence="1">
    <location>
        <begin position="85"/>
        <end position="102"/>
    </location>
</feature>